<protein>
    <recommendedName>
        <fullName evidence="4">S-adenosylmethionine-dependent methyltransferase domain-containing protein</fullName>
    </recommendedName>
</protein>
<evidence type="ECO:0000256" key="3">
    <source>
        <dbReference type="ARBA" id="ARBA00022691"/>
    </source>
</evidence>
<dbReference type="Proteomes" id="UP000196531">
    <property type="component" value="Unassembled WGS sequence"/>
</dbReference>
<organism evidence="5 6">
    <name type="scientific">Halobacteriovorax marinus</name>
    <dbReference type="NCBI Taxonomy" id="97084"/>
    <lineage>
        <taxon>Bacteria</taxon>
        <taxon>Pseudomonadati</taxon>
        <taxon>Bdellovibrionota</taxon>
        <taxon>Bacteriovoracia</taxon>
        <taxon>Bacteriovoracales</taxon>
        <taxon>Halobacteriovoraceae</taxon>
        <taxon>Halobacteriovorax</taxon>
    </lineage>
</organism>
<dbReference type="Pfam" id="PF10672">
    <property type="entry name" value="Methyltrans_SAM"/>
    <property type="match status" value="1"/>
</dbReference>
<reference evidence="6" key="1">
    <citation type="journal article" date="2017" name="Proc. Natl. Acad. Sci. U.S.A.">
        <title>Simulation of Deepwater Horizon oil plume reveals substrate specialization within a complex community of hydrocarbon-degraders.</title>
        <authorList>
            <person name="Hu P."/>
            <person name="Dubinsky E.A."/>
            <person name="Probst A.J."/>
            <person name="Wang J."/>
            <person name="Sieber C.M.K."/>
            <person name="Tom L.M."/>
            <person name="Gardinali P."/>
            <person name="Banfield J.F."/>
            <person name="Atlas R.M."/>
            <person name="Andersen G.L."/>
        </authorList>
    </citation>
    <scope>NUCLEOTIDE SEQUENCE [LARGE SCALE GENOMIC DNA]</scope>
</reference>
<evidence type="ECO:0000313" key="5">
    <source>
        <dbReference type="EMBL" id="OUR96753.1"/>
    </source>
</evidence>
<feature type="domain" description="S-adenosylmethionine-dependent methyltransferase" evidence="4">
    <location>
        <begin position="22"/>
        <end position="296"/>
    </location>
</feature>
<dbReference type="PANTHER" id="PTHR43042:SF3">
    <property type="entry name" value="RIBOSOMAL RNA LARGE SUBUNIT METHYLTRANSFERASE YWBD-RELATED"/>
    <property type="match status" value="1"/>
</dbReference>
<evidence type="ECO:0000259" key="4">
    <source>
        <dbReference type="Pfam" id="PF10672"/>
    </source>
</evidence>
<dbReference type="Gene3D" id="3.40.50.150">
    <property type="entry name" value="Vaccinia Virus protein VP39"/>
    <property type="match status" value="1"/>
</dbReference>
<dbReference type="InterPro" id="IPR019614">
    <property type="entry name" value="SAM-dep_methyl-trfase"/>
</dbReference>
<dbReference type="EMBL" id="MAAO01000006">
    <property type="protein sequence ID" value="OUR96753.1"/>
    <property type="molecule type" value="Genomic_DNA"/>
</dbReference>
<proteinExistence type="predicted"/>
<dbReference type="GO" id="GO:0032259">
    <property type="term" value="P:methylation"/>
    <property type="evidence" value="ECO:0007669"/>
    <property type="project" value="UniProtKB-KW"/>
</dbReference>
<accession>A0A1Y5F778</accession>
<keyword evidence="2" id="KW-0808">Transferase</keyword>
<gene>
    <name evidence="5" type="ORF">A9Q84_10455</name>
</gene>
<sequence length="301" mass="34642">MNDFLEFFQKQYDEANDNGECRRIFHGRGQLFSGLDFFNIDLYHPVVFISLFKTTPFEGILKEVIDIIGKNTPLVVQSRVDGKISREFYGDELPHPHVVCENGLKYLVDLSSNQNTGLFLDMKEGRSWLRAIAKEKDILNLFSYTCSLSVAAKAGGANKVVNIDQKKSFLSIGRENHRLNDLDESITYRNWDALKSMNQIGRYGPFDLIFCDPPSNQGKSFFYKRDYKKLIRKGGRLLKENGLFVACLNTPFESIEFLKTLFSEDEGQWRLLEVMYSSADFQEADCEQGLKITVFKRINDL</sequence>
<keyword evidence="1" id="KW-0489">Methyltransferase</keyword>
<evidence type="ECO:0000256" key="1">
    <source>
        <dbReference type="ARBA" id="ARBA00022603"/>
    </source>
</evidence>
<dbReference type="PANTHER" id="PTHR43042">
    <property type="entry name" value="SAM-DEPENDENT METHYLTRANSFERASE"/>
    <property type="match status" value="1"/>
</dbReference>
<dbReference type="SUPFAM" id="SSF53335">
    <property type="entry name" value="S-adenosyl-L-methionine-dependent methyltransferases"/>
    <property type="match status" value="1"/>
</dbReference>
<evidence type="ECO:0000313" key="6">
    <source>
        <dbReference type="Proteomes" id="UP000196531"/>
    </source>
</evidence>
<evidence type="ECO:0000256" key="2">
    <source>
        <dbReference type="ARBA" id="ARBA00022679"/>
    </source>
</evidence>
<comment type="caution">
    <text evidence="5">The sequence shown here is derived from an EMBL/GenBank/DDBJ whole genome shotgun (WGS) entry which is preliminary data.</text>
</comment>
<keyword evidence="3" id="KW-0949">S-adenosyl-L-methionine</keyword>
<dbReference type="GO" id="GO:0008168">
    <property type="term" value="F:methyltransferase activity"/>
    <property type="evidence" value="ECO:0007669"/>
    <property type="project" value="UniProtKB-KW"/>
</dbReference>
<dbReference type="InterPro" id="IPR029063">
    <property type="entry name" value="SAM-dependent_MTases_sf"/>
</dbReference>
<dbReference type="CDD" id="cd02440">
    <property type="entry name" value="AdoMet_MTases"/>
    <property type="match status" value="1"/>
</dbReference>
<dbReference type="AlphaFoldDB" id="A0A1Y5F778"/>
<name>A0A1Y5F778_9BACT</name>